<keyword evidence="1" id="KW-0732">Signal</keyword>
<accession>A0A7W7M4D0</accession>
<protein>
    <submittedName>
        <fullName evidence="2">Uncharacterized protein</fullName>
    </submittedName>
</protein>
<evidence type="ECO:0000313" key="2">
    <source>
        <dbReference type="EMBL" id="MBB4736473.1"/>
    </source>
</evidence>
<dbReference type="RefSeq" id="WP_184242119.1">
    <property type="nucleotide sequence ID" value="NZ_JACHNA010000001.1"/>
</dbReference>
<organism evidence="2 3">
    <name type="scientific">Micrococcus cohnii</name>
    <dbReference type="NCBI Taxonomy" id="993416"/>
    <lineage>
        <taxon>Bacteria</taxon>
        <taxon>Bacillati</taxon>
        <taxon>Actinomycetota</taxon>
        <taxon>Actinomycetes</taxon>
        <taxon>Micrococcales</taxon>
        <taxon>Micrococcaceae</taxon>
        <taxon>Micrococcus</taxon>
    </lineage>
</organism>
<dbReference type="Proteomes" id="UP000540191">
    <property type="component" value="Unassembled WGS sequence"/>
</dbReference>
<dbReference type="EMBL" id="JACHNA010000001">
    <property type="protein sequence ID" value="MBB4736473.1"/>
    <property type="molecule type" value="Genomic_DNA"/>
</dbReference>
<proteinExistence type="predicted"/>
<gene>
    <name evidence="2" type="ORF">HDA30_001981</name>
</gene>
<comment type="caution">
    <text evidence="2">The sequence shown here is derived from an EMBL/GenBank/DDBJ whole genome shotgun (WGS) entry which is preliminary data.</text>
</comment>
<reference evidence="2 3" key="1">
    <citation type="submission" date="2020-08" db="EMBL/GenBank/DDBJ databases">
        <title>Sequencing the genomes of 1000 actinobacteria strains.</title>
        <authorList>
            <person name="Klenk H.-P."/>
        </authorList>
    </citation>
    <scope>NUCLEOTIDE SEQUENCE [LARGE SCALE GENOMIC DNA]</scope>
    <source>
        <strain evidence="2 3">DSM 23974</strain>
    </source>
</reference>
<keyword evidence="3" id="KW-1185">Reference proteome</keyword>
<sequence>MTDHTRTRTVAAVGALLLSLCTVSAPAASAVPATAPATSASVSSAEQVATPAGWGAGVRDQICKHLGLYCDFGR</sequence>
<evidence type="ECO:0000313" key="3">
    <source>
        <dbReference type="Proteomes" id="UP000540191"/>
    </source>
</evidence>
<dbReference type="AlphaFoldDB" id="A0A7W7M4D0"/>
<name>A0A7W7M4D0_9MICC</name>
<feature type="signal peptide" evidence="1">
    <location>
        <begin position="1"/>
        <end position="27"/>
    </location>
</feature>
<feature type="chain" id="PRO_5030673816" evidence="1">
    <location>
        <begin position="28"/>
        <end position="74"/>
    </location>
</feature>
<evidence type="ECO:0000256" key="1">
    <source>
        <dbReference type="SAM" id="SignalP"/>
    </source>
</evidence>